<accession>A0A7D3XNG5</accession>
<dbReference type="AlphaFoldDB" id="A0A7D3XNG5"/>
<feature type="chain" id="PRO_5028836065" description="Lipoprotein" evidence="1">
    <location>
        <begin position="26"/>
        <end position="129"/>
    </location>
</feature>
<name>A0A7D3XNG5_9SPHN</name>
<sequence>MPAPKRSKDLIVKQIALLLPLALLAACGQEAEVAPAAAETVAAAPEPVSTLPAPDQQTFSNAFAVACEGAKPVNTAVCKRAGIGSKDVICEYGLGDDEYLRNKATLTANEDSTGWVLADPTTVCAATGA</sequence>
<reference evidence="2 3" key="1">
    <citation type="submission" date="2020-05" db="EMBL/GenBank/DDBJ databases">
        <title>Erythrobacter mangrovi sp. nov., isolated from rhizosphere soil of mangrove plant (Kandelia candel).</title>
        <authorList>
            <person name="Ye Y.H."/>
        </authorList>
    </citation>
    <scope>NUCLEOTIDE SEQUENCE [LARGE SCALE GENOMIC DNA]</scope>
    <source>
        <strain evidence="2 3">EB310</strain>
    </source>
</reference>
<feature type="signal peptide" evidence="1">
    <location>
        <begin position="1"/>
        <end position="25"/>
    </location>
</feature>
<gene>
    <name evidence="2" type="ORF">HQR01_02420</name>
</gene>
<proteinExistence type="predicted"/>
<dbReference type="KEGG" id="emv:HQR01_02420"/>
<dbReference type="PROSITE" id="PS51257">
    <property type="entry name" value="PROKAR_LIPOPROTEIN"/>
    <property type="match status" value="1"/>
</dbReference>
<evidence type="ECO:0000313" key="3">
    <source>
        <dbReference type="Proteomes" id="UP000504693"/>
    </source>
</evidence>
<protein>
    <recommendedName>
        <fullName evidence="4">Lipoprotein</fullName>
    </recommendedName>
</protein>
<evidence type="ECO:0008006" key="4">
    <source>
        <dbReference type="Google" id="ProtNLM"/>
    </source>
</evidence>
<evidence type="ECO:0000313" key="2">
    <source>
        <dbReference type="EMBL" id="QKG70314.1"/>
    </source>
</evidence>
<dbReference type="Proteomes" id="UP000504693">
    <property type="component" value="Chromosome"/>
</dbReference>
<keyword evidence="1" id="KW-0732">Signal</keyword>
<evidence type="ECO:0000256" key="1">
    <source>
        <dbReference type="SAM" id="SignalP"/>
    </source>
</evidence>
<dbReference type="EMBL" id="CP053921">
    <property type="protein sequence ID" value="QKG70314.1"/>
    <property type="molecule type" value="Genomic_DNA"/>
</dbReference>
<keyword evidence="3" id="KW-1185">Reference proteome</keyword>
<organism evidence="2 3">
    <name type="scientific">Erythrobacter mangrovi</name>
    <dbReference type="NCBI Taxonomy" id="2739433"/>
    <lineage>
        <taxon>Bacteria</taxon>
        <taxon>Pseudomonadati</taxon>
        <taxon>Pseudomonadota</taxon>
        <taxon>Alphaproteobacteria</taxon>
        <taxon>Sphingomonadales</taxon>
        <taxon>Erythrobacteraceae</taxon>
        <taxon>Erythrobacter/Porphyrobacter group</taxon>
        <taxon>Erythrobacter</taxon>
    </lineage>
</organism>